<reference evidence="2 3" key="1">
    <citation type="journal article" date="2023" name="Sci. Data">
        <title>Genome assembly of the Korean intertidal mud-creeper Batillaria attramentaria.</title>
        <authorList>
            <person name="Patra A.K."/>
            <person name="Ho P.T."/>
            <person name="Jun S."/>
            <person name="Lee S.J."/>
            <person name="Kim Y."/>
            <person name="Won Y.J."/>
        </authorList>
    </citation>
    <scope>NUCLEOTIDE SEQUENCE [LARGE SCALE GENOMIC DNA]</scope>
    <source>
        <strain evidence="2">Wonlab-2016</strain>
    </source>
</reference>
<proteinExistence type="predicted"/>
<dbReference type="AlphaFoldDB" id="A0ABD0J366"/>
<dbReference type="EMBL" id="JACVVK020000710">
    <property type="protein sequence ID" value="KAK7453166.1"/>
    <property type="molecule type" value="Genomic_DNA"/>
</dbReference>
<evidence type="ECO:0000256" key="1">
    <source>
        <dbReference type="SAM" id="MobiDB-lite"/>
    </source>
</evidence>
<protein>
    <submittedName>
        <fullName evidence="2">Uncharacterized protein</fullName>
    </submittedName>
</protein>
<feature type="region of interest" description="Disordered" evidence="1">
    <location>
        <begin position="62"/>
        <end position="81"/>
    </location>
</feature>
<accession>A0ABD0J366</accession>
<evidence type="ECO:0000313" key="3">
    <source>
        <dbReference type="Proteomes" id="UP001519460"/>
    </source>
</evidence>
<dbReference type="Proteomes" id="UP001519460">
    <property type="component" value="Unassembled WGS sequence"/>
</dbReference>
<keyword evidence="3" id="KW-1185">Reference proteome</keyword>
<sequence>MRRQDRCRKRMPILDNNFVAVMVADPFYCSRCKMAWLLSRDVFHSAFHYLKTKNQTGKMATAKMGSQQQSSVNMTVPNMEP</sequence>
<evidence type="ECO:0000313" key="2">
    <source>
        <dbReference type="EMBL" id="KAK7453166.1"/>
    </source>
</evidence>
<gene>
    <name evidence="2" type="ORF">BaRGS_00039649</name>
</gene>
<name>A0ABD0J366_9CAEN</name>
<comment type="caution">
    <text evidence="2">The sequence shown here is derived from an EMBL/GenBank/DDBJ whole genome shotgun (WGS) entry which is preliminary data.</text>
</comment>
<organism evidence="2 3">
    <name type="scientific">Batillaria attramentaria</name>
    <dbReference type="NCBI Taxonomy" id="370345"/>
    <lineage>
        <taxon>Eukaryota</taxon>
        <taxon>Metazoa</taxon>
        <taxon>Spiralia</taxon>
        <taxon>Lophotrochozoa</taxon>
        <taxon>Mollusca</taxon>
        <taxon>Gastropoda</taxon>
        <taxon>Caenogastropoda</taxon>
        <taxon>Sorbeoconcha</taxon>
        <taxon>Cerithioidea</taxon>
        <taxon>Batillariidae</taxon>
        <taxon>Batillaria</taxon>
    </lineage>
</organism>